<keyword evidence="1" id="KW-1277">Toxin-antitoxin system</keyword>
<sequence length="35" mass="4202">MFKLRVGDYRVVYTFSTESRIITIHRIGHRSEIYG</sequence>
<dbReference type="Pfam" id="PF05016">
    <property type="entry name" value="ParE_toxin"/>
    <property type="match status" value="1"/>
</dbReference>
<reference evidence="2 3" key="1">
    <citation type="submission" date="2024-09" db="EMBL/GenBank/DDBJ databases">
        <title>Floridaenema gen nov. (Aerosakkonemataceae, Aerosakkonematales ord. nov., Cyanobacteria) from benthic tropical and subtropical fresh waters, with the description of four new species.</title>
        <authorList>
            <person name="Moretto J.A."/>
            <person name="Berthold D.E."/>
            <person name="Lefler F.W."/>
            <person name="Huang I.-S."/>
            <person name="Laughinghouse H. IV."/>
        </authorList>
    </citation>
    <scope>NUCLEOTIDE SEQUENCE [LARGE SCALE GENOMIC DNA]</scope>
    <source>
        <strain evidence="2 3">BLCC-F167</strain>
    </source>
</reference>
<accession>A0ABV4WJB8</accession>
<evidence type="ECO:0000313" key="3">
    <source>
        <dbReference type="Proteomes" id="UP001576780"/>
    </source>
</evidence>
<dbReference type="InterPro" id="IPR035093">
    <property type="entry name" value="RelE/ParE_toxin_dom_sf"/>
</dbReference>
<evidence type="ECO:0000256" key="1">
    <source>
        <dbReference type="ARBA" id="ARBA00022649"/>
    </source>
</evidence>
<keyword evidence="3" id="KW-1185">Reference proteome</keyword>
<evidence type="ECO:0000313" key="2">
    <source>
        <dbReference type="EMBL" id="MFB2835159.1"/>
    </source>
</evidence>
<dbReference type="InterPro" id="IPR007712">
    <property type="entry name" value="RelE/ParE_toxin"/>
</dbReference>
<gene>
    <name evidence="2" type="ORF">ACE1CA_11565</name>
</gene>
<comment type="caution">
    <text evidence="2">The sequence shown here is derived from an EMBL/GenBank/DDBJ whole genome shotgun (WGS) entry which is preliminary data.</text>
</comment>
<dbReference type="EMBL" id="JBHFNT010000097">
    <property type="protein sequence ID" value="MFB2835159.1"/>
    <property type="molecule type" value="Genomic_DNA"/>
</dbReference>
<name>A0ABV4WJB8_9CYAN</name>
<proteinExistence type="predicted"/>
<dbReference type="SUPFAM" id="SSF143011">
    <property type="entry name" value="RelE-like"/>
    <property type="match status" value="1"/>
</dbReference>
<dbReference type="Proteomes" id="UP001576780">
    <property type="component" value="Unassembled WGS sequence"/>
</dbReference>
<organism evidence="2 3">
    <name type="scientific">Floridaenema evergladense BLCC-F167</name>
    <dbReference type="NCBI Taxonomy" id="3153639"/>
    <lineage>
        <taxon>Bacteria</taxon>
        <taxon>Bacillati</taxon>
        <taxon>Cyanobacteriota</taxon>
        <taxon>Cyanophyceae</taxon>
        <taxon>Oscillatoriophycideae</taxon>
        <taxon>Aerosakkonematales</taxon>
        <taxon>Aerosakkonemataceae</taxon>
        <taxon>Floridanema</taxon>
        <taxon>Floridanema evergladense</taxon>
    </lineage>
</organism>
<dbReference type="RefSeq" id="WP_413277581.1">
    <property type="nucleotide sequence ID" value="NZ_JBHFNT010000097.1"/>
</dbReference>
<protein>
    <submittedName>
        <fullName evidence="2">Type II toxin-antitoxin system RelE/ParE family toxin</fullName>
    </submittedName>
</protein>
<dbReference type="Gene3D" id="3.30.2310.20">
    <property type="entry name" value="RelE-like"/>
    <property type="match status" value="1"/>
</dbReference>